<protein>
    <submittedName>
        <fullName evidence="8">RNA polymerase sigma-70 factor (ECF subfamily)</fullName>
    </submittedName>
</protein>
<comment type="caution">
    <text evidence="8">The sequence shown here is derived from an EMBL/GenBank/DDBJ whole genome shotgun (WGS) entry which is preliminary data.</text>
</comment>
<evidence type="ECO:0000256" key="2">
    <source>
        <dbReference type="ARBA" id="ARBA00023015"/>
    </source>
</evidence>
<evidence type="ECO:0000259" key="7">
    <source>
        <dbReference type="Pfam" id="PF08281"/>
    </source>
</evidence>
<dbReference type="InterPro" id="IPR036388">
    <property type="entry name" value="WH-like_DNA-bd_sf"/>
</dbReference>
<dbReference type="InterPro" id="IPR013324">
    <property type="entry name" value="RNA_pol_sigma_r3/r4-like"/>
</dbReference>
<sequence>MDQRESLLLTRAHRSGPVDGVVPSAYVDVTPGQLLAEVFHGGYRRLVVQLYAVTGDLAEAEDVVQEAFVRAAALPSRLAQVDNPEAWLRTVALNLHRNRVRKVRGWLRVRRVVESEREADLPGPEEHLDVVRALRRLPARHREVLALHYLSDLSVAEVAEALQVPEGTVKSRLSRARDALDQVLREGDGDDAS</sequence>
<dbReference type="NCBIfam" id="TIGR02937">
    <property type="entry name" value="sigma70-ECF"/>
    <property type="match status" value="1"/>
</dbReference>
<evidence type="ECO:0000256" key="3">
    <source>
        <dbReference type="ARBA" id="ARBA00023082"/>
    </source>
</evidence>
<dbReference type="SUPFAM" id="SSF88659">
    <property type="entry name" value="Sigma3 and sigma4 domains of RNA polymerase sigma factors"/>
    <property type="match status" value="1"/>
</dbReference>
<comment type="similarity">
    <text evidence="1">Belongs to the sigma-70 factor family. ECF subfamily.</text>
</comment>
<dbReference type="RefSeq" id="WP_310302430.1">
    <property type="nucleotide sequence ID" value="NZ_BAAAPS010000013.1"/>
</dbReference>
<dbReference type="InterPro" id="IPR013325">
    <property type="entry name" value="RNA_pol_sigma_r2"/>
</dbReference>
<dbReference type="EMBL" id="JAVDYG010000001">
    <property type="protein sequence ID" value="MDR7362865.1"/>
    <property type="molecule type" value="Genomic_DNA"/>
</dbReference>
<evidence type="ECO:0000313" key="8">
    <source>
        <dbReference type="EMBL" id="MDR7362865.1"/>
    </source>
</evidence>
<dbReference type="InterPro" id="IPR039425">
    <property type="entry name" value="RNA_pol_sigma-70-like"/>
</dbReference>
<dbReference type="InterPro" id="IPR013249">
    <property type="entry name" value="RNA_pol_sigma70_r4_t2"/>
</dbReference>
<dbReference type="Proteomes" id="UP001183648">
    <property type="component" value="Unassembled WGS sequence"/>
</dbReference>
<dbReference type="PANTHER" id="PTHR43133">
    <property type="entry name" value="RNA POLYMERASE ECF-TYPE SIGMA FACTO"/>
    <property type="match status" value="1"/>
</dbReference>
<name>A0ABU2BW71_9ACTN</name>
<dbReference type="Gene3D" id="1.10.10.10">
    <property type="entry name" value="Winged helix-like DNA-binding domain superfamily/Winged helix DNA-binding domain"/>
    <property type="match status" value="1"/>
</dbReference>
<proteinExistence type="inferred from homology"/>
<feature type="domain" description="RNA polymerase sigma factor 70 region 4 type 2" evidence="7">
    <location>
        <begin position="129"/>
        <end position="180"/>
    </location>
</feature>
<organism evidence="8 9">
    <name type="scientific">Nocardioides marmoribigeumensis</name>
    <dbReference type="NCBI Taxonomy" id="433649"/>
    <lineage>
        <taxon>Bacteria</taxon>
        <taxon>Bacillati</taxon>
        <taxon>Actinomycetota</taxon>
        <taxon>Actinomycetes</taxon>
        <taxon>Propionibacteriales</taxon>
        <taxon>Nocardioidaceae</taxon>
        <taxon>Nocardioides</taxon>
    </lineage>
</organism>
<evidence type="ECO:0000256" key="1">
    <source>
        <dbReference type="ARBA" id="ARBA00010641"/>
    </source>
</evidence>
<keyword evidence="2" id="KW-0805">Transcription regulation</keyword>
<dbReference type="Pfam" id="PF04542">
    <property type="entry name" value="Sigma70_r2"/>
    <property type="match status" value="1"/>
</dbReference>
<dbReference type="SUPFAM" id="SSF88946">
    <property type="entry name" value="Sigma2 domain of RNA polymerase sigma factors"/>
    <property type="match status" value="1"/>
</dbReference>
<accession>A0ABU2BW71</accession>
<dbReference type="PANTHER" id="PTHR43133:SF50">
    <property type="entry name" value="ECF RNA POLYMERASE SIGMA FACTOR SIGM"/>
    <property type="match status" value="1"/>
</dbReference>
<gene>
    <name evidence="8" type="ORF">J2S63_002418</name>
</gene>
<feature type="domain" description="RNA polymerase sigma-70 region 2" evidence="6">
    <location>
        <begin position="44"/>
        <end position="103"/>
    </location>
</feature>
<dbReference type="Gene3D" id="1.10.1740.10">
    <property type="match status" value="1"/>
</dbReference>
<reference evidence="8 9" key="1">
    <citation type="submission" date="2023-07" db="EMBL/GenBank/DDBJ databases">
        <title>Sequencing the genomes of 1000 actinobacteria strains.</title>
        <authorList>
            <person name="Klenk H.-P."/>
        </authorList>
    </citation>
    <scope>NUCLEOTIDE SEQUENCE [LARGE SCALE GENOMIC DNA]</scope>
    <source>
        <strain evidence="8 9">DSM 19426</strain>
    </source>
</reference>
<dbReference type="CDD" id="cd06171">
    <property type="entry name" value="Sigma70_r4"/>
    <property type="match status" value="1"/>
</dbReference>
<evidence type="ECO:0000256" key="5">
    <source>
        <dbReference type="ARBA" id="ARBA00023163"/>
    </source>
</evidence>
<keyword evidence="5" id="KW-0804">Transcription</keyword>
<dbReference type="Pfam" id="PF08281">
    <property type="entry name" value="Sigma70_r4_2"/>
    <property type="match status" value="1"/>
</dbReference>
<keyword evidence="9" id="KW-1185">Reference proteome</keyword>
<dbReference type="InterPro" id="IPR007627">
    <property type="entry name" value="RNA_pol_sigma70_r2"/>
</dbReference>
<evidence type="ECO:0000256" key="4">
    <source>
        <dbReference type="ARBA" id="ARBA00023125"/>
    </source>
</evidence>
<keyword evidence="4" id="KW-0238">DNA-binding</keyword>
<evidence type="ECO:0000313" key="9">
    <source>
        <dbReference type="Proteomes" id="UP001183648"/>
    </source>
</evidence>
<evidence type="ECO:0000259" key="6">
    <source>
        <dbReference type="Pfam" id="PF04542"/>
    </source>
</evidence>
<dbReference type="InterPro" id="IPR014284">
    <property type="entry name" value="RNA_pol_sigma-70_dom"/>
</dbReference>
<keyword evidence="3" id="KW-0731">Sigma factor</keyword>